<dbReference type="EMBL" id="CP072800">
    <property type="protein sequence ID" value="QTR50409.1"/>
    <property type="molecule type" value="Genomic_DNA"/>
</dbReference>
<dbReference type="PANTHER" id="PTHR34703:SF1">
    <property type="entry name" value="ANTIPORTER SUBUNIT MNHG2-RELATED"/>
    <property type="match status" value="1"/>
</dbReference>
<protein>
    <submittedName>
        <fullName evidence="2">Monovalent cation/H(+) antiporter subunit G</fullName>
    </submittedName>
</protein>
<keyword evidence="1" id="KW-0812">Transmembrane</keyword>
<proteinExistence type="predicted"/>
<name>A0ABX7X3E1_9GAMM</name>
<feature type="transmembrane region" description="Helical" evidence="1">
    <location>
        <begin position="49"/>
        <end position="77"/>
    </location>
</feature>
<keyword evidence="3" id="KW-1185">Reference proteome</keyword>
<organism evidence="2 3">
    <name type="scientific">Candidatus Thiothrix anitrata</name>
    <dbReference type="NCBI Taxonomy" id="2823902"/>
    <lineage>
        <taxon>Bacteria</taxon>
        <taxon>Pseudomonadati</taxon>
        <taxon>Pseudomonadota</taxon>
        <taxon>Gammaproteobacteria</taxon>
        <taxon>Thiotrichales</taxon>
        <taxon>Thiotrichaceae</taxon>
        <taxon>Thiothrix</taxon>
    </lineage>
</organism>
<feature type="transmembrane region" description="Helical" evidence="1">
    <location>
        <begin position="6"/>
        <end position="28"/>
    </location>
</feature>
<accession>A0ABX7X3E1</accession>
<dbReference type="PANTHER" id="PTHR34703">
    <property type="entry name" value="ANTIPORTER SUBUNIT MNHG2-RELATED"/>
    <property type="match status" value="1"/>
</dbReference>
<keyword evidence="1" id="KW-1133">Transmembrane helix</keyword>
<dbReference type="RefSeq" id="WP_210227914.1">
    <property type="nucleotide sequence ID" value="NZ_CP072800.1"/>
</dbReference>
<dbReference type="NCBIfam" id="TIGR01300">
    <property type="entry name" value="CPA3_mnhG_phaG"/>
    <property type="match status" value="1"/>
</dbReference>
<dbReference type="Pfam" id="PF03334">
    <property type="entry name" value="PhaG_MnhG_YufB"/>
    <property type="match status" value="1"/>
</dbReference>
<gene>
    <name evidence="2" type="ORF">J8380_02155</name>
</gene>
<evidence type="ECO:0000256" key="1">
    <source>
        <dbReference type="SAM" id="Phobius"/>
    </source>
</evidence>
<reference evidence="2 3" key="1">
    <citation type="submission" date="2021-04" db="EMBL/GenBank/DDBJ databases">
        <title>Genomics, taxonomy and metabolism of representatives of sulfur bacteria of the genus Thiothrix: Thiothrix fructosivorans QT, Thiothrix unzii A1T and three new species, Thiothrix subterranea sp. nov., Thiothrix litoralis sp. nov. and 'Candidatus Thiothrix anitrata' sp. nov.</title>
        <authorList>
            <person name="Ravin N.V."/>
            <person name="Smolyakov D."/>
            <person name="Rudenko T.S."/>
            <person name="Mardanov A.V."/>
            <person name="Beletsky A.V."/>
            <person name="Markov N.D."/>
            <person name="Fomenkov A.I."/>
            <person name="Roberts R.J."/>
            <person name="Karnachuk O.V."/>
            <person name="Novikov A."/>
            <person name="Grabovich M.Y."/>
        </authorList>
    </citation>
    <scope>NUCLEOTIDE SEQUENCE [LARGE SCALE GENOMIC DNA]</scope>
    <source>
        <strain evidence="2 3">A52</strain>
    </source>
</reference>
<dbReference type="Proteomes" id="UP000672027">
    <property type="component" value="Chromosome"/>
</dbReference>
<keyword evidence="1" id="KW-0472">Membrane</keyword>
<evidence type="ECO:0000313" key="2">
    <source>
        <dbReference type="EMBL" id="QTR50409.1"/>
    </source>
</evidence>
<sequence length="113" mass="11928">MDVLINALSWTLLMGGVFLGFSGVLGLYRFPDFYTRVHAASVTDTLSALCIIAGLVLQAGFTLISVKLGLVLLLLWYTGPVASHALVRSAHLGNLQPLLGKQAATGRAKSSNS</sequence>
<dbReference type="InterPro" id="IPR005133">
    <property type="entry name" value="PhaG_MnhG_YufB"/>
</dbReference>
<evidence type="ECO:0000313" key="3">
    <source>
        <dbReference type="Proteomes" id="UP000672027"/>
    </source>
</evidence>